<dbReference type="AlphaFoldDB" id="A0A699HHR4"/>
<name>A0A699HHR4_TANCI</name>
<sequence>MCIYALSVSTIEPRNVKEAMTDAGSIVAMQHKLHQFKWLDICVLVPYSENIKSLTLKWLFKFKLDKESTIIINKAHLVVKGYRQEEGIDFEESFATITRMEAIRIFLGYVVHKSFIVYQIYVKTTFLHGSLKEEMHVCQPEGFIDADNPSHAYKLKRVLYGLKQAPRSWYFQLFADFMKSHFEMSMMAEMTFFVGLQVNQAPHGIFINKSNYVLEILKKTGMEHCNPIGTPMETQHKLDLDTNGTSVDANIKA</sequence>
<protein>
    <submittedName>
        <fullName evidence="2">Retrovirus-related Pol polyprotein from transposon TNT 1-94</fullName>
    </submittedName>
</protein>
<accession>A0A699HHR4</accession>
<dbReference type="Pfam" id="PF07727">
    <property type="entry name" value="RVT_2"/>
    <property type="match status" value="2"/>
</dbReference>
<feature type="domain" description="Reverse transcriptase Ty1/copia-type" evidence="1">
    <location>
        <begin position="175"/>
        <end position="233"/>
    </location>
</feature>
<feature type="domain" description="Reverse transcriptase Ty1/copia-type" evidence="1">
    <location>
        <begin position="44"/>
        <end position="173"/>
    </location>
</feature>
<evidence type="ECO:0000259" key="1">
    <source>
        <dbReference type="Pfam" id="PF07727"/>
    </source>
</evidence>
<proteinExistence type="predicted"/>
<gene>
    <name evidence="2" type="ORF">Tci_401026</name>
</gene>
<dbReference type="EMBL" id="BKCJ010166458">
    <property type="protein sequence ID" value="GEY29052.1"/>
    <property type="molecule type" value="Genomic_DNA"/>
</dbReference>
<dbReference type="InterPro" id="IPR013103">
    <property type="entry name" value="RVT_2"/>
</dbReference>
<organism evidence="2">
    <name type="scientific">Tanacetum cinerariifolium</name>
    <name type="common">Dalmatian daisy</name>
    <name type="synonym">Chrysanthemum cinerariifolium</name>
    <dbReference type="NCBI Taxonomy" id="118510"/>
    <lineage>
        <taxon>Eukaryota</taxon>
        <taxon>Viridiplantae</taxon>
        <taxon>Streptophyta</taxon>
        <taxon>Embryophyta</taxon>
        <taxon>Tracheophyta</taxon>
        <taxon>Spermatophyta</taxon>
        <taxon>Magnoliopsida</taxon>
        <taxon>eudicotyledons</taxon>
        <taxon>Gunneridae</taxon>
        <taxon>Pentapetalae</taxon>
        <taxon>asterids</taxon>
        <taxon>campanulids</taxon>
        <taxon>Asterales</taxon>
        <taxon>Asteraceae</taxon>
        <taxon>Asteroideae</taxon>
        <taxon>Anthemideae</taxon>
        <taxon>Anthemidinae</taxon>
        <taxon>Tanacetum</taxon>
    </lineage>
</organism>
<comment type="caution">
    <text evidence="2">The sequence shown here is derived from an EMBL/GenBank/DDBJ whole genome shotgun (WGS) entry which is preliminary data.</text>
</comment>
<evidence type="ECO:0000313" key="2">
    <source>
        <dbReference type="EMBL" id="GEY29052.1"/>
    </source>
</evidence>
<reference evidence="2" key="1">
    <citation type="journal article" date="2019" name="Sci. Rep.">
        <title>Draft genome of Tanacetum cinerariifolium, the natural source of mosquito coil.</title>
        <authorList>
            <person name="Yamashiro T."/>
            <person name="Shiraishi A."/>
            <person name="Satake H."/>
            <person name="Nakayama K."/>
        </authorList>
    </citation>
    <scope>NUCLEOTIDE SEQUENCE</scope>
</reference>